<dbReference type="EMBL" id="JAUJYN010000009">
    <property type="protein sequence ID" value="KAK1263152.1"/>
    <property type="molecule type" value="Genomic_DNA"/>
</dbReference>
<evidence type="ECO:0000259" key="4">
    <source>
        <dbReference type="PROSITE" id="PS50202"/>
    </source>
</evidence>
<keyword evidence="6" id="KW-1185">Reference proteome</keyword>
<dbReference type="Pfam" id="PF00023">
    <property type="entry name" value="Ank"/>
    <property type="match status" value="2"/>
</dbReference>
<proteinExistence type="predicted"/>
<protein>
    <recommendedName>
        <fullName evidence="4">MSP domain-containing protein</fullName>
    </recommendedName>
</protein>
<comment type="caution">
    <text evidence="5">The sequence shown here is derived from an EMBL/GenBank/DDBJ whole genome shotgun (WGS) entry which is preliminary data.</text>
</comment>
<feature type="domain" description="MSP" evidence="4">
    <location>
        <begin position="4"/>
        <end position="132"/>
    </location>
</feature>
<evidence type="ECO:0000256" key="2">
    <source>
        <dbReference type="ARBA" id="ARBA00023043"/>
    </source>
</evidence>
<evidence type="ECO:0000313" key="5">
    <source>
        <dbReference type="EMBL" id="KAK1263152.1"/>
    </source>
</evidence>
<feature type="repeat" description="ANK" evidence="3">
    <location>
        <begin position="269"/>
        <end position="301"/>
    </location>
</feature>
<reference evidence="5" key="2">
    <citation type="submission" date="2023-06" db="EMBL/GenBank/DDBJ databases">
        <authorList>
            <person name="Ma L."/>
            <person name="Liu K.-W."/>
            <person name="Li Z."/>
            <person name="Hsiao Y.-Y."/>
            <person name="Qi Y."/>
            <person name="Fu T."/>
            <person name="Tang G."/>
            <person name="Zhang D."/>
            <person name="Sun W.-H."/>
            <person name="Liu D.-K."/>
            <person name="Li Y."/>
            <person name="Chen G.-Z."/>
            <person name="Liu X.-D."/>
            <person name="Liao X.-Y."/>
            <person name="Jiang Y.-T."/>
            <person name="Yu X."/>
            <person name="Hao Y."/>
            <person name="Huang J."/>
            <person name="Zhao X.-W."/>
            <person name="Ke S."/>
            <person name="Chen Y.-Y."/>
            <person name="Wu W.-L."/>
            <person name="Hsu J.-L."/>
            <person name="Lin Y.-F."/>
            <person name="Huang M.-D."/>
            <person name="Li C.-Y."/>
            <person name="Huang L."/>
            <person name="Wang Z.-W."/>
            <person name="Zhao X."/>
            <person name="Zhong W.-Y."/>
            <person name="Peng D.-H."/>
            <person name="Ahmad S."/>
            <person name="Lan S."/>
            <person name="Zhang J.-S."/>
            <person name="Tsai W.-C."/>
            <person name="Van De Peer Y."/>
            <person name="Liu Z.-J."/>
        </authorList>
    </citation>
    <scope>NUCLEOTIDE SEQUENCE</scope>
    <source>
        <strain evidence="5">SCP</strain>
        <tissue evidence="5">Leaves</tissue>
    </source>
</reference>
<feature type="repeat" description="ANK" evidence="3">
    <location>
        <begin position="303"/>
        <end position="335"/>
    </location>
</feature>
<dbReference type="PANTHER" id="PTHR24178">
    <property type="entry name" value="MOLTING PROTEIN MLT-4"/>
    <property type="match status" value="1"/>
</dbReference>
<dbReference type="Gene3D" id="1.25.40.20">
    <property type="entry name" value="Ankyrin repeat-containing domain"/>
    <property type="match status" value="3"/>
</dbReference>
<dbReference type="Proteomes" id="UP001179952">
    <property type="component" value="Unassembled WGS sequence"/>
</dbReference>
<feature type="repeat" description="ANK" evidence="3">
    <location>
        <begin position="169"/>
        <end position="201"/>
    </location>
</feature>
<dbReference type="AlphaFoldDB" id="A0AAV9AGS8"/>
<dbReference type="InterPro" id="IPR008962">
    <property type="entry name" value="PapD-like_sf"/>
</dbReference>
<gene>
    <name evidence="5" type="ORF">QJS04_geneDACA009437</name>
</gene>
<dbReference type="PANTHER" id="PTHR24178:SF9">
    <property type="entry name" value="ANK_REP_REGION DOMAIN-CONTAINING PROTEIN"/>
    <property type="match status" value="1"/>
</dbReference>
<dbReference type="Gene3D" id="2.60.40.10">
    <property type="entry name" value="Immunoglobulins"/>
    <property type="match status" value="1"/>
</dbReference>
<evidence type="ECO:0000256" key="3">
    <source>
        <dbReference type="PROSITE-ProRule" id="PRU00023"/>
    </source>
</evidence>
<dbReference type="PROSITE" id="PS50088">
    <property type="entry name" value="ANK_REPEAT"/>
    <property type="match status" value="6"/>
</dbReference>
<feature type="repeat" description="ANK" evidence="3">
    <location>
        <begin position="390"/>
        <end position="422"/>
    </location>
</feature>
<dbReference type="Pfam" id="PF12796">
    <property type="entry name" value="Ank_2"/>
    <property type="match status" value="3"/>
</dbReference>
<accession>A0AAV9AGS8</accession>
<dbReference type="SUPFAM" id="SSF48403">
    <property type="entry name" value="Ankyrin repeat"/>
    <property type="match status" value="1"/>
</dbReference>
<dbReference type="InterPro" id="IPR013783">
    <property type="entry name" value="Ig-like_fold"/>
</dbReference>
<reference evidence="5" key="1">
    <citation type="journal article" date="2023" name="Nat. Commun.">
        <title>Diploid and tetraploid genomes of Acorus and the evolution of monocots.</title>
        <authorList>
            <person name="Ma L."/>
            <person name="Liu K.W."/>
            <person name="Li Z."/>
            <person name="Hsiao Y.Y."/>
            <person name="Qi Y."/>
            <person name="Fu T."/>
            <person name="Tang G.D."/>
            <person name="Zhang D."/>
            <person name="Sun W.H."/>
            <person name="Liu D.K."/>
            <person name="Li Y."/>
            <person name="Chen G.Z."/>
            <person name="Liu X.D."/>
            <person name="Liao X.Y."/>
            <person name="Jiang Y.T."/>
            <person name="Yu X."/>
            <person name="Hao Y."/>
            <person name="Huang J."/>
            <person name="Zhao X.W."/>
            <person name="Ke S."/>
            <person name="Chen Y.Y."/>
            <person name="Wu W.L."/>
            <person name="Hsu J.L."/>
            <person name="Lin Y.F."/>
            <person name="Huang M.D."/>
            <person name="Li C.Y."/>
            <person name="Huang L."/>
            <person name="Wang Z.W."/>
            <person name="Zhao X."/>
            <person name="Zhong W.Y."/>
            <person name="Peng D.H."/>
            <person name="Ahmad S."/>
            <person name="Lan S."/>
            <person name="Zhang J.S."/>
            <person name="Tsai W.C."/>
            <person name="Van de Peer Y."/>
            <person name="Liu Z.J."/>
        </authorList>
    </citation>
    <scope>NUCLEOTIDE SEQUENCE</scope>
    <source>
        <strain evidence="5">SCP</strain>
    </source>
</reference>
<dbReference type="PROSITE" id="PS50297">
    <property type="entry name" value="ANK_REP_REGION"/>
    <property type="match status" value="6"/>
</dbReference>
<dbReference type="PRINTS" id="PR01415">
    <property type="entry name" value="ANKYRIN"/>
</dbReference>
<dbReference type="InterPro" id="IPR002110">
    <property type="entry name" value="Ankyrin_rpt"/>
</dbReference>
<organism evidence="5 6">
    <name type="scientific">Acorus gramineus</name>
    <name type="common">Dwarf sweet flag</name>
    <dbReference type="NCBI Taxonomy" id="55184"/>
    <lineage>
        <taxon>Eukaryota</taxon>
        <taxon>Viridiplantae</taxon>
        <taxon>Streptophyta</taxon>
        <taxon>Embryophyta</taxon>
        <taxon>Tracheophyta</taxon>
        <taxon>Spermatophyta</taxon>
        <taxon>Magnoliopsida</taxon>
        <taxon>Liliopsida</taxon>
        <taxon>Acoraceae</taxon>
        <taxon>Acorus</taxon>
    </lineage>
</organism>
<keyword evidence="2 3" id="KW-0040">ANK repeat</keyword>
<dbReference type="InterPro" id="IPR036770">
    <property type="entry name" value="Ankyrin_rpt-contain_sf"/>
</dbReference>
<dbReference type="InterPro" id="IPR000535">
    <property type="entry name" value="MSP_dom"/>
</dbReference>
<dbReference type="Pfam" id="PF00635">
    <property type="entry name" value="Motile_Sperm"/>
    <property type="match status" value="1"/>
</dbReference>
<name>A0AAV9AGS8_ACOGR</name>
<feature type="repeat" description="ANK" evidence="3">
    <location>
        <begin position="236"/>
        <end position="268"/>
    </location>
</feature>
<dbReference type="PROSITE" id="PS50202">
    <property type="entry name" value="MSP"/>
    <property type="match status" value="1"/>
</dbReference>
<dbReference type="SUPFAM" id="SSF49354">
    <property type="entry name" value="PapD-like"/>
    <property type="match status" value="1"/>
</dbReference>
<dbReference type="SMART" id="SM00248">
    <property type="entry name" value="ANK"/>
    <property type="match status" value="9"/>
</dbReference>
<keyword evidence="1" id="KW-0677">Repeat</keyword>
<evidence type="ECO:0000313" key="6">
    <source>
        <dbReference type="Proteomes" id="UP001179952"/>
    </source>
</evidence>
<feature type="repeat" description="ANK" evidence="3">
    <location>
        <begin position="423"/>
        <end position="455"/>
    </location>
</feature>
<sequence>MDRLISLEPSNQVAIRVEPGQRSVGELTLRNVMYTMPVAFRLYPVHKSLYAIHPHSGVIHPLATVTIEIVYLGQSLPESYPNSDDLFILQSVVVPGAAATRDRSSTDSVPSEWFTNRKKQVFSDSGIRIFFVGSAVLTRLVHDGSMDSVREVLERSDPAWRCVDSADSDGSSLLHLAVDRARPDLVQLLLEFDPDVESTARSSGRTALESASAAGEALIVELLLAHRTRAARSATSALGPLHLASRGGHLEVMRLLLLKGADANEPASDGRTALHLAAEERRRDCARLLLASGAAPDVRGGADGETPLHVAAAAGDEHMVRLLMARGANKDVRSLAGKTAYDVAAEGGHARLFDALRLGDRLCAAARKGDLRAVQRLVEMGACVDGRDQHGWTALHRAGFKGRADVVKALLDKGADASARDGEGYAPLHCAVEAGQAEAVELLVKRGADVEARTNKGATPLRVAESLHYAGIVRILVNGGATRDRPTGHVGGLEHAERVIAAGRDRYMKKKRAVQQLASKGGVVRGRGFDRSSAPLAC</sequence>
<evidence type="ECO:0000256" key="1">
    <source>
        <dbReference type="ARBA" id="ARBA00022737"/>
    </source>
</evidence>